<feature type="transmembrane region" description="Helical" evidence="7">
    <location>
        <begin position="54"/>
        <end position="78"/>
    </location>
</feature>
<dbReference type="Pfam" id="PF00528">
    <property type="entry name" value="BPD_transp_1"/>
    <property type="match status" value="1"/>
</dbReference>
<dbReference type="PROSITE" id="PS50928">
    <property type="entry name" value="ABC_TM1"/>
    <property type="match status" value="1"/>
</dbReference>
<comment type="similarity">
    <text evidence="7">Belongs to the binding-protein-dependent transport system permease family.</text>
</comment>
<comment type="subcellular location">
    <subcellularLocation>
        <location evidence="1 7">Cell membrane</location>
        <topology evidence="1 7">Multi-pass membrane protein</topology>
    </subcellularLocation>
</comment>
<name>A0ABP8J3F5_9MICO</name>
<dbReference type="PANTHER" id="PTHR30450:SF14">
    <property type="entry name" value="TRANSPORTER, PERMEASE PROTEIN, PUTATIVE-RELATED"/>
    <property type="match status" value="1"/>
</dbReference>
<dbReference type="Proteomes" id="UP001500642">
    <property type="component" value="Unassembled WGS sequence"/>
</dbReference>
<accession>A0ABP8J3F5</accession>
<keyword evidence="3" id="KW-1003">Cell membrane</keyword>
<dbReference type="Gene3D" id="1.10.3720.10">
    <property type="entry name" value="MetI-like"/>
    <property type="match status" value="1"/>
</dbReference>
<feature type="transmembrane region" description="Helical" evidence="7">
    <location>
        <begin position="191"/>
        <end position="213"/>
    </location>
</feature>
<feature type="transmembrane region" description="Helical" evidence="7">
    <location>
        <begin position="20"/>
        <end position="42"/>
    </location>
</feature>
<evidence type="ECO:0000256" key="3">
    <source>
        <dbReference type="ARBA" id="ARBA00022475"/>
    </source>
</evidence>
<dbReference type="InterPro" id="IPR000515">
    <property type="entry name" value="MetI-like"/>
</dbReference>
<dbReference type="PANTHER" id="PTHR30450">
    <property type="entry name" value="ABC TRANSPORTER PERMEASE"/>
    <property type="match status" value="1"/>
</dbReference>
<organism evidence="9 10">
    <name type="scientific">Brevibacterium pityocampae</name>
    <dbReference type="NCBI Taxonomy" id="506594"/>
    <lineage>
        <taxon>Bacteria</taxon>
        <taxon>Bacillati</taxon>
        <taxon>Actinomycetota</taxon>
        <taxon>Actinomycetes</taxon>
        <taxon>Micrococcales</taxon>
        <taxon>Brevibacteriaceae</taxon>
        <taxon>Brevibacterium</taxon>
    </lineage>
</organism>
<feature type="transmembrane region" description="Helical" evidence="7">
    <location>
        <begin position="137"/>
        <end position="159"/>
    </location>
</feature>
<keyword evidence="4 7" id="KW-0812">Transmembrane</keyword>
<dbReference type="SUPFAM" id="SSF161098">
    <property type="entry name" value="MetI-like"/>
    <property type="match status" value="1"/>
</dbReference>
<feature type="domain" description="ABC transmembrane type-1" evidence="8">
    <location>
        <begin position="16"/>
        <end position="210"/>
    </location>
</feature>
<dbReference type="InterPro" id="IPR035906">
    <property type="entry name" value="MetI-like_sf"/>
</dbReference>
<evidence type="ECO:0000313" key="10">
    <source>
        <dbReference type="Proteomes" id="UP001500642"/>
    </source>
</evidence>
<keyword evidence="6 7" id="KW-0472">Membrane</keyword>
<sequence length="220" mass="23241">MDTDWPTLLPVLLQSVQETLVMVTATIVLSGIAGLIIGAALYASRPGNLFEQPVVFGILNVIVNIVRPIPFIIFITAIGPLTLLVVGTTIGTTAAILPMTLMASVVIGRVVEQNLVAVDPGIVEASRAAGAGRLRTLFSIVLPEALAPLILGYTFMLIAIVDMSAMAGVVGGGGLGNFAIMYGYQQFDWNVTLVTVTVIIVMVQVAQLVGNWVSQLILRR</sequence>
<dbReference type="RefSeq" id="WP_345029393.1">
    <property type="nucleotide sequence ID" value="NZ_BAABGL010000002.1"/>
</dbReference>
<comment type="caution">
    <text evidence="9">The sequence shown here is derived from an EMBL/GenBank/DDBJ whole genome shotgun (WGS) entry which is preliminary data.</text>
</comment>
<evidence type="ECO:0000256" key="7">
    <source>
        <dbReference type="RuleBase" id="RU363032"/>
    </source>
</evidence>
<evidence type="ECO:0000256" key="4">
    <source>
        <dbReference type="ARBA" id="ARBA00022692"/>
    </source>
</evidence>
<dbReference type="EMBL" id="BAABGL010000002">
    <property type="protein sequence ID" value="GAA4383926.1"/>
    <property type="molecule type" value="Genomic_DNA"/>
</dbReference>
<evidence type="ECO:0000256" key="5">
    <source>
        <dbReference type="ARBA" id="ARBA00022989"/>
    </source>
</evidence>
<keyword evidence="10" id="KW-1185">Reference proteome</keyword>
<evidence type="ECO:0000256" key="2">
    <source>
        <dbReference type="ARBA" id="ARBA00022448"/>
    </source>
</evidence>
<keyword evidence="2 7" id="KW-0813">Transport</keyword>
<protein>
    <submittedName>
        <fullName evidence="9">ABC transporter permease</fullName>
    </submittedName>
</protein>
<dbReference type="CDD" id="cd06261">
    <property type="entry name" value="TM_PBP2"/>
    <property type="match status" value="1"/>
</dbReference>
<feature type="transmembrane region" description="Helical" evidence="7">
    <location>
        <begin position="84"/>
        <end position="107"/>
    </location>
</feature>
<evidence type="ECO:0000256" key="6">
    <source>
        <dbReference type="ARBA" id="ARBA00023136"/>
    </source>
</evidence>
<evidence type="ECO:0000256" key="1">
    <source>
        <dbReference type="ARBA" id="ARBA00004651"/>
    </source>
</evidence>
<proteinExistence type="inferred from homology"/>
<keyword evidence="5 7" id="KW-1133">Transmembrane helix</keyword>
<reference evidence="10" key="1">
    <citation type="journal article" date="2019" name="Int. J. Syst. Evol. Microbiol.">
        <title>The Global Catalogue of Microorganisms (GCM) 10K type strain sequencing project: providing services to taxonomists for standard genome sequencing and annotation.</title>
        <authorList>
            <consortium name="The Broad Institute Genomics Platform"/>
            <consortium name="The Broad Institute Genome Sequencing Center for Infectious Disease"/>
            <person name="Wu L."/>
            <person name="Ma J."/>
        </authorList>
    </citation>
    <scope>NUCLEOTIDE SEQUENCE [LARGE SCALE GENOMIC DNA]</scope>
    <source>
        <strain evidence="10">JCM 17808</strain>
    </source>
</reference>
<dbReference type="InterPro" id="IPR051322">
    <property type="entry name" value="AA_ABC_Transporter_Permease"/>
</dbReference>
<evidence type="ECO:0000259" key="8">
    <source>
        <dbReference type="PROSITE" id="PS50928"/>
    </source>
</evidence>
<evidence type="ECO:0000313" key="9">
    <source>
        <dbReference type="EMBL" id="GAA4383926.1"/>
    </source>
</evidence>
<gene>
    <name evidence="9" type="ORF">GCM10023167_03980</name>
</gene>